<accession>A0A1T4Y1E8</accession>
<name>A0A1T4Y1E8_9MICO</name>
<dbReference type="EMBL" id="FUYG01000005">
    <property type="protein sequence ID" value="SKA95634.1"/>
    <property type="molecule type" value="Genomic_DNA"/>
</dbReference>
<gene>
    <name evidence="2" type="ORF">SAMN06295879_2049</name>
</gene>
<keyword evidence="1" id="KW-0732">Signal</keyword>
<feature type="chain" id="PRO_5039554031" description="DUF4333 domain-containing protein" evidence="1">
    <location>
        <begin position="24"/>
        <end position="119"/>
    </location>
</feature>
<evidence type="ECO:0000256" key="1">
    <source>
        <dbReference type="SAM" id="SignalP"/>
    </source>
</evidence>
<feature type="signal peptide" evidence="1">
    <location>
        <begin position="1"/>
        <end position="23"/>
    </location>
</feature>
<proteinExistence type="predicted"/>
<dbReference type="RefSeq" id="WP_078714317.1">
    <property type="nucleotide sequence ID" value="NZ_FUYG01000005.1"/>
</dbReference>
<reference evidence="3" key="1">
    <citation type="submission" date="2017-02" db="EMBL/GenBank/DDBJ databases">
        <authorList>
            <person name="Varghese N."/>
            <person name="Submissions S."/>
        </authorList>
    </citation>
    <scope>NUCLEOTIDE SEQUENCE [LARGE SCALE GENOMIC DNA]</scope>
    <source>
        <strain evidence="3">VKM Ac-2052</strain>
    </source>
</reference>
<evidence type="ECO:0008006" key="4">
    <source>
        <dbReference type="Google" id="ProtNLM"/>
    </source>
</evidence>
<organism evidence="2 3">
    <name type="scientific">Agreia bicolorata</name>
    <dbReference type="NCBI Taxonomy" id="110935"/>
    <lineage>
        <taxon>Bacteria</taxon>
        <taxon>Bacillati</taxon>
        <taxon>Actinomycetota</taxon>
        <taxon>Actinomycetes</taxon>
        <taxon>Micrococcales</taxon>
        <taxon>Microbacteriaceae</taxon>
        <taxon>Agreia</taxon>
    </lineage>
</organism>
<protein>
    <recommendedName>
        <fullName evidence="4">DUF4333 domain-containing protein</fullName>
    </recommendedName>
</protein>
<sequence length="119" mass="11668">MNGRMFGGAAMVAVALAVSLALSGCSQVAALAPVGGNAVAQVRYGAIDVLLRENIDILEAPTCQAGTGTAVTCSGTTTDGEAIEVVSSTAADAVLEVTVGGTELFSGPLVDVIDEAARG</sequence>
<evidence type="ECO:0000313" key="2">
    <source>
        <dbReference type="EMBL" id="SKA95634.1"/>
    </source>
</evidence>
<dbReference type="AlphaFoldDB" id="A0A1T4Y1E8"/>
<dbReference type="PROSITE" id="PS51257">
    <property type="entry name" value="PROKAR_LIPOPROTEIN"/>
    <property type="match status" value="1"/>
</dbReference>
<dbReference type="Proteomes" id="UP000189735">
    <property type="component" value="Unassembled WGS sequence"/>
</dbReference>
<evidence type="ECO:0000313" key="3">
    <source>
        <dbReference type="Proteomes" id="UP000189735"/>
    </source>
</evidence>